<evidence type="ECO:0000313" key="3">
    <source>
        <dbReference type="EMBL" id="GGB19599.1"/>
    </source>
</evidence>
<dbReference type="InterPro" id="IPR007492">
    <property type="entry name" value="LytTR_DNA-bd_dom"/>
</dbReference>
<keyword evidence="4" id="KW-1185">Reference proteome</keyword>
<dbReference type="AlphaFoldDB" id="A0A916SVH1"/>
<name>A0A916SVH1_9SPHN</name>
<dbReference type="EMBL" id="BMIH01000001">
    <property type="protein sequence ID" value="GGB19599.1"/>
    <property type="molecule type" value="Genomic_DNA"/>
</dbReference>
<protein>
    <submittedName>
        <fullName evidence="3">LytR family transcriptional regulator</fullName>
    </submittedName>
</protein>
<accession>A0A916SVH1</accession>
<keyword evidence="1" id="KW-0812">Transmembrane</keyword>
<reference evidence="3" key="2">
    <citation type="submission" date="2020-09" db="EMBL/GenBank/DDBJ databases">
        <authorList>
            <person name="Sun Q."/>
            <person name="Zhou Y."/>
        </authorList>
    </citation>
    <scope>NUCLEOTIDE SEQUENCE</scope>
    <source>
        <strain evidence="3">CGMCC 1.15330</strain>
    </source>
</reference>
<organism evidence="3 4">
    <name type="scientific">Sphingomonas metalli</name>
    <dbReference type="NCBI Taxonomy" id="1779358"/>
    <lineage>
        <taxon>Bacteria</taxon>
        <taxon>Pseudomonadati</taxon>
        <taxon>Pseudomonadota</taxon>
        <taxon>Alphaproteobacteria</taxon>
        <taxon>Sphingomonadales</taxon>
        <taxon>Sphingomonadaceae</taxon>
        <taxon>Sphingomonas</taxon>
    </lineage>
</organism>
<dbReference type="GO" id="GO:0003677">
    <property type="term" value="F:DNA binding"/>
    <property type="evidence" value="ECO:0007669"/>
    <property type="project" value="InterPro"/>
</dbReference>
<feature type="transmembrane region" description="Helical" evidence="1">
    <location>
        <begin position="165"/>
        <end position="186"/>
    </location>
</feature>
<dbReference type="Proteomes" id="UP000623067">
    <property type="component" value="Unassembled WGS sequence"/>
</dbReference>
<keyword evidence="1" id="KW-0472">Membrane</keyword>
<dbReference type="SMART" id="SM00850">
    <property type="entry name" value="LytTR"/>
    <property type="match status" value="1"/>
</dbReference>
<feature type="transmembrane region" description="Helical" evidence="1">
    <location>
        <begin position="127"/>
        <end position="153"/>
    </location>
</feature>
<dbReference type="Pfam" id="PF04397">
    <property type="entry name" value="LytTR"/>
    <property type="match status" value="1"/>
</dbReference>
<feature type="domain" description="HTH LytTR-type" evidence="2">
    <location>
        <begin position="211"/>
        <end position="298"/>
    </location>
</feature>
<dbReference type="PROSITE" id="PS50930">
    <property type="entry name" value="HTH_LYTTR"/>
    <property type="match status" value="1"/>
</dbReference>
<feature type="transmembrane region" description="Helical" evidence="1">
    <location>
        <begin position="62"/>
        <end position="82"/>
    </location>
</feature>
<keyword evidence="1" id="KW-1133">Transmembrane helix</keyword>
<comment type="caution">
    <text evidence="3">The sequence shown here is derived from an EMBL/GenBank/DDBJ whole genome shotgun (WGS) entry which is preliminary data.</text>
</comment>
<sequence>MVMMRGGIIHPETIGKAGYSRTGEWVRRSANGLRGISRRRYEEDVIRPISLHRPGDRAMPPLARWILLTIAAGTMLAVLGPFGSYRNGGVARLVGYWTSAMLLGLLLYGPIYRLVSKWTLPRSRTWWFALIGATLVASIPEAAATRAAAFALWPELVGADISLPLWFAQTATIGLIAMLAVGLSRLPPAPAPQDRAATFPVAPGVAPLGGDVLALQMEDHYVRVHRPAGSELLLMPLGRAIAAMPVAGLRTHRSWWVASHAVEAVDGNARAMRVRLSNGVIAPVARSAVIHLKAAGWLAEASDDAVLRPPAR</sequence>
<evidence type="ECO:0000259" key="2">
    <source>
        <dbReference type="PROSITE" id="PS50930"/>
    </source>
</evidence>
<gene>
    <name evidence="3" type="ORF">GCM10011380_06450</name>
</gene>
<reference evidence="3" key="1">
    <citation type="journal article" date="2014" name="Int. J. Syst. Evol. Microbiol.">
        <title>Complete genome sequence of Corynebacterium casei LMG S-19264T (=DSM 44701T), isolated from a smear-ripened cheese.</title>
        <authorList>
            <consortium name="US DOE Joint Genome Institute (JGI-PGF)"/>
            <person name="Walter F."/>
            <person name="Albersmeier A."/>
            <person name="Kalinowski J."/>
            <person name="Ruckert C."/>
        </authorList>
    </citation>
    <scope>NUCLEOTIDE SEQUENCE</scope>
    <source>
        <strain evidence="3">CGMCC 1.15330</strain>
    </source>
</reference>
<evidence type="ECO:0000256" key="1">
    <source>
        <dbReference type="SAM" id="Phobius"/>
    </source>
</evidence>
<feature type="transmembrane region" description="Helical" evidence="1">
    <location>
        <begin position="94"/>
        <end position="115"/>
    </location>
</feature>
<proteinExistence type="predicted"/>
<evidence type="ECO:0000313" key="4">
    <source>
        <dbReference type="Proteomes" id="UP000623067"/>
    </source>
</evidence>